<keyword evidence="2" id="KW-1185">Reference proteome</keyword>
<organism evidence="1 2">
    <name type="scientific">Persea americana</name>
    <name type="common">Avocado</name>
    <dbReference type="NCBI Taxonomy" id="3435"/>
    <lineage>
        <taxon>Eukaryota</taxon>
        <taxon>Viridiplantae</taxon>
        <taxon>Streptophyta</taxon>
        <taxon>Embryophyta</taxon>
        <taxon>Tracheophyta</taxon>
        <taxon>Spermatophyta</taxon>
        <taxon>Magnoliopsida</taxon>
        <taxon>Magnoliidae</taxon>
        <taxon>Laurales</taxon>
        <taxon>Lauraceae</taxon>
        <taxon>Persea</taxon>
    </lineage>
</organism>
<evidence type="ECO:0000313" key="1">
    <source>
        <dbReference type="EMBL" id="KAJ8625236.1"/>
    </source>
</evidence>
<accession>A0ACC2KWI3</accession>
<dbReference type="Proteomes" id="UP001234297">
    <property type="component" value="Chromosome 11"/>
</dbReference>
<reference evidence="1 2" key="1">
    <citation type="journal article" date="2022" name="Hortic Res">
        <title>A haplotype resolved chromosomal level avocado genome allows analysis of novel avocado genes.</title>
        <authorList>
            <person name="Nath O."/>
            <person name="Fletcher S.J."/>
            <person name="Hayward A."/>
            <person name="Shaw L.M."/>
            <person name="Masouleh A.K."/>
            <person name="Furtado A."/>
            <person name="Henry R.J."/>
            <person name="Mitter N."/>
        </authorList>
    </citation>
    <scope>NUCLEOTIDE SEQUENCE [LARGE SCALE GENOMIC DNA]</scope>
    <source>
        <strain evidence="2">cv. Hass</strain>
    </source>
</reference>
<gene>
    <name evidence="1" type="ORF">MRB53_033766</name>
</gene>
<dbReference type="EMBL" id="CM056819">
    <property type="protein sequence ID" value="KAJ8625236.1"/>
    <property type="molecule type" value="Genomic_DNA"/>
</dbReference>
<sequence>MESGFLARKLALLHHPNLSQALKAFSNMSELNRLHAHIITTGLHKDPFTTCRLLAFSAISPAAHIDYAQSLFDHFQNPTLFMYNTMIRAFSQTHHPISAVHLYIRMLRSRISPDNFTFPFLIRSCSISSLLDLGHQVHAHFLKFGLDSDVFVINNAITMYSNCGELGSARQVFDECSGVADVVSWTALVTGYSNSGELDVARWFFDQMPCRNAVSWNAMIAGYARRGDLNEARRLFDEMPERNVASWGAMVSGCSQRGLCKEALALFEEMVGAGVTPNEPALVSAVSACARLRALEEGKWLHGYIKEHGLEINVTVGTALVDMYGKCGSIDMAIQVFNEMSIKNLFTWNSMIAGLAFNGHGKQALMLFWRMQMMGLTPNGVTFIAVLSACSHSGLVDEGHWFFDLMTCLYGIKPQLEHYGCMVDLLGRAGLIKEALSFTAEMPVEPHPGLWGALVGACRIHGDVELGEELGKHLIELEPNHSGRYVLLSNIYAAAKRWDDAAMVRNLLKERRVLKMPGNSVIEA</sequence>
<protein>
    <submittedName>
        <fullName evidence="1">Uncharacterized protein</fullName>
    </submittedName>
</protein>
<evidence type="ECO:0000313" key="2">
    <source>
        <dbReference type="Proteomes" id="UP001234297"/>
    </source>
</evidence>
<name>A0ACC2KWI3_PERAE</name>
<comment type="caution">
    <text evidence="1">The sequence shown here is derived from an EMBL/GenBank/DDBJ whole genome shotgun (WGS) entry which is preliminary data.</text>
</comment>
<proteinExistence type="predicted"/>